<accession>A0AAW1MQK8</accession>
<dbReference type="Proteomes" id="UP001443914">
    <property type="component" value="Unassembled WGS sequence"/>
</dbReference>
<dbReference type="Pfam" id="PF04640">
    <property type="entry name" value="PLATZ"/>
    <property type="match status" value="1"/>
</dbReference>
<dbReference type="PANTHER" id="PTHR31065:SF1">
    <property type="entry name" value="OS09G0116050 PROTEIN"/>
    <property type="match status" value="1"/>
</dbReference>
<evidence type="ECO:0000256" key="1">
    <source>
        <dbReference type="SAM" id="MobiDB-lite"/>
    </source>
</evidence>
<reference evidence="2" key="1">
    <citation type="submission" date="2024-03" db="EMBL/GenBank/DDBJ databases">
        <title>WGS assembly of Saponaria officinalis var. Norfolk2.</title>
        <authorList>
            <person name="Jenkins J."/>
            <person name="Shu S."/>
            <person name="Grimwood J."/>
            <person name="Barry K."/>
            <person name="Goodstein D."/>
            <person name="Schmutz J."/>
            <person name="Leebens-Mack J."/>
            <person name="Osbourn A."/>
        </authorList>
    </citation>
    <scope>NUCLEOTIDE SEQUENCE [LARGE SCALE GENOMIC DNA]</scope>
    <source>
        <strain evidence="2">JIC</strain>
    </source>
</reference>
<feature type="compositionally biased region" description="Basic and acidic residues" evidence="1">
    <location>
        <begin position="198"/>
        <end position="211"/>
    </location>
</feature>
<comment type="caution">
    <text evidence="2">The sequence shown here is derived from an EMBL/GenBank/DDBJ whole genome shotgun (WGS) entry which is preliminary data.</text>
</comment>
<proteinExistence type="predicted"/>
<sequence length="250" mass="28436">MINAEFFTGKGKDPNYRGYFCVDCGGKSLREIDVDNQHKNHRILQALTCSREYGYNIYDVLKISDLLDVTGMCRYRVNAGHVFFPKSRKKGETTRNSSAPVCEKCKANLSKDAKSGRDRFCSILCKLESPGGSESIYTKMVQQSSEVCLSEMSEVENVVDEGCQKPEGCSPKLKIKFGGRIINADDPKKRQKKKKKRTFEEFEKGQNKENDKMEKLVNAVLEEEKKRSSNNCLSFRKRSRKGIPCRAPML</sequence>
<dbReference type="InterPro" id="IPR006734">
    <property type="entry name" value="PLATZ"/>
</dbReference>
<name>A0AAW1MQK8_SAPOF</name>
<dbReference type="PANTHER" id="PTHR31065">
    <property type="entry name" value="PLATZ TRANSCRIPTION FACTOR FAMILY PROTEIN"/>
    <property type="match status" value="1"/>
</dbReference>
<protein>
    <submittedName>
        <fullName evidence="2">Uncharacterized protein</fullName>
    </submittedName>
</protein>
<organism evidence="2 3">
    <name type="scientific">Saponaria officinalis</name>
    <name type="common">Common soapwort</name>
    <name type="synonym">Lychnis saponaria</name>
    <dbReference type="NCBI Taxonomy" id="3572"/>
    <lineage>
        <taxon>Eukaryota</taxon>
        <taxon>Viridiplantae</taxon>
        <taxon>Streptophyta</taxon>
        <taxon>Embryophyta</taxon>
        <taxon>Tracheophyta</taxon>
        <taxon>Spermatophyta</taxon>
        <taxon>Magnoliopsida</taxon>
        <taxon>eudicotyledons</taxon>
        <taxon>Gunneridae</taxon>
        <taxon>Pentapetalae</taxon>
        <taxon>Caryophyllales</taxon>
        <taxon>Caryophyllaceae</taxon>
        <taxon>Caryophylleae</taxon>
        <taxon>Saponaria</taxon>
    </lineage>
</organism>
<feature type="region of interest" description="Disordered" evidence="1">
    <location>
        <begin position="185"/>
        <end position="211"/>
    </location>
</feature>
<gene>
    <name evidence="2" type="ORF">RND81_02G034100</name>
</gene>
<keyword evidence="3" id="KW-1185">Reference proteome</keyword>
<dbReference type="AlphaFoldDB" id="A0AAW1MQK8"/>
<evidence type="ECO:0000313" key="3">
    <source>
        <dbReference type="Proteomes" id="UP001443914"/>
    </source>
</evidence>
<dbReference type="EMBL" id="JBDFQZ010000002">
    <property type="protein sequence ID" value="KAK9748079.1"/>
    <property type="molecule type" value="Genomic_DNA"/>
</dbReference>
<evidence type="ECO:0000313" key="2">
    <source>
        <dbReference type="EMBL" id="KAK9748079.1"/>
    </source>
</evidence>